<reference evidence="1 2" key="1">
    <citation type="journal article" date="2013" name="Genome Announc.">
        <title>Draft Genome Sequence of Desulfotignum phosphitoxidans DSM 13687 Strain FiPS-3.</title>
        <authorList>
            <person name="Poehlein A."/>
            <person name="Daniel R."/>
            <person name="Simeonova D.D."/>
        </authorList>
    </citation>
    <scope>NUCLEOTIDE SEQUENCE [LARGE SCALE GENOMIC DNA]</scope>
    <source>
        <strain evidence="1 2">DSM 13687</strain>
    </source>
</reference>
<sequence length="37" mass="4046">MIGAIAGDIIGSIDEYHLEGIRDDSSVLRQIPLNHLI</sequence>
<accession>S0G7I4</accession>
<evidence type="ECO:0000313" key="2">
    <source>
        <dbReference type="Proteomes" id="UP000014216"/>
    </source>
</evidence>
<name>S0G7I4_9BACT</name>
<comment type="caution">
    <text evidence="1">The sequence shown here is derived from an EMBL/GenBank/DDBJ whole genome shotgun (WGS) entry which is preliminary data.</text>
</comment>
<dbReference type="EMBL" id="APJX01000001">
    <property type="protein sequence ID" value="EMS80931.1"/>
    <property type="molecule type" value="Genomic_DNA"/>
</dbReference>
<evidence type="ECO:0008006" key="3">
    <source>
        <dbReference type="Google" id="ProtNLM"/>
    </source>
</evidence>
<organism evidence="1 2">
    <name type="scientific">Desulfotignum phosphitoxidans DSM 13687</name>
    <dbReference type="NCBI Taxonomy" id="1286635"/>
    <lineage>
        <taxon>Bacteria</taxon>
        <taxon>Pseudomonadati</taxon>
        <taxon>Thermodesulfobacteriota</taxon>
        <taxon>Desulfobacteria</taxon>
        <taxon>Desulfobacterales</taxon>
        <taxon>Desulfobacteraceae</taxon>
        <taxon>Desulfotignum</taxon>
    </lineage>
</organism>
<gene>
    <name evidence="1" type="ORF">Dpo_1c00610</name>
</gene>
<protein>
    <recommendedName>
        <fullName evidence="3">ADP-ribosylglycohydrolase</fullName>
    </recommendedName>
</protein>
<keyword evidence="2" id="KW-1185">Reference proteome</keyword>
<evidence type="ECO:0000313" key="1">
    <source>
        <dbReference type="EMBL" id="EMS80931.1"/>
    </source>
</evidence>
<dbReference type="PATRIC" id="fig|1286635.3.peg.71"/>
<proteinExistence type="predicted"/>
<dbReference type="AlphaFoldDB" id="S0G7I4"/>
<dbReference type="Proteomes" id="UP000014216">
    <property type="component" value="Unassembled WGS sequence"/>
</dbReference>